<sequence>MSIPQGTFFNLDNLPNEKASVKFKIPQSETLSQLEVHLTGVDERYIVELTDEKGTKVIRTYQTDKPDVLLFPYLQAGNYMIRITCDKNRNGYADTGNLLARKQPEVVRFYESSPGNKVLEIPESAEIEQTIDLKSMFK</sequence>
<dbReference type="EMBL" id="KU952095">
    <property type="protein sequence ID" value="ANG65649.1"/>
    <property type="molecule type" value="Genomic_DNA"/>
</dbReference>
<gene>
    <name evidence="1" type="primary">G1_3</name>
</gene>
<name>A0A173DXK4_9BACT</name>
<evidence type="ECO:0000313" key="1">
    <source>
        <dbReference type="EMBL" id="ANG65649.1"/>
    </source>
</evidence>
<reference evidence="1" key="1">
    <citation type="submission" date="2016-03" db="EMBL/GenBank/DDBJ databases">
        <title>Improved glycerol to ethanol conversion by E. coli using a metagenomic fragment isolated from an anaerobic reactor.</title>
        <authorList>
            <person name="Loaces I."/>
            <person name="Rodriguez C."/>
            <person name="Amarelle V."/>
            <person name="Fabiano E."/>
            <person name="Noya F."/>
        </authorList>
    </citation>
    <scope>NUCLEOTIDE SEQUENCE</scope>
</reference>
<accession>A0A173DXK4</accession>
<proteinExistence type="predicted"/>
<dbReference type="AlphaFoldDB" id="A0A173DXK4"/>
<protein>
    <submittedName>
        <fullName evidence="1">Uncharacterized protein</fullName>
    </submittedName>
</protein>
<organism evidence="1">
    <name type="scientific">uncultured bacterium G1</name>
    <dbReference type="NCBI Taxonomy" id="1821258"/>
    <lineage>
        <taxon>Bacteria</taxon>
        <taxon>environmental samples</taxon>
    </lineage>
</organism>